<reference evidence="13 14" key="1">
    <citation type="submission" date="2019-02" db="EMBL/GenBank/DDBJ databases">
        <title>Deep-cultivation of Planctomycetes and their phenomic and genomic characterization uncovers novel biology.</title>
        <authorList>
            <person name="Wiegand S."/>
            <person name="Jogler M."/>
            <person name="Boedeker C."/>
            <person name="Pinto D."/>
            <person name="Vollmers J."/>
            <person name="Rivas-Marin E."/>
            <person name="Kohn T."/>
            <person name="Peeters S.H."/>
            <person name="Heuer A."/>
            <person name="Rast P."/>
            <person name="Oberbeckmann S."/>
            <person name="Bunk B."/>
            <person name="Jeske O."/>
            <person name="Meyerdierks A."/>
            <person name="Storesund J.E."/>
            <person name="Kallscheuer N."/>
            <person name="Luecker S."/>
            <person name="Lage O.M."/>
            <person name="Pohl T."/>
            <person name="Merkel B.J."/>
            <person name="Hornburger P."/>
            <person name="Mueller R.-W."/>
            <person name="Bruemmer F."/>
            <person name="Labrenz M."/>
            <person name="Spormann A.M."/>
            <person name="Op Den Camp H."/>
            <person name="Overmann J."/>
            <person name="Amann R."/>
            <person name="Jetten M.S.M."/>
            <person name="Mascher T."/>
            <person name="Medema M.H."/>
            <person name="Devos D.P."/>
            <person name="Kaster A.-K."/>
            <person name="Ovreas L."/>
            <person name="Rohde M."/>
            <person name="Galperin M.Y."/>
            <person name="Jogler C."/>
        </authorList>
    </citation>
    <scope>NUCLEOTIDE SEQUENCE [LARGE SCALE GENOMIC DNA]</scope>
    <source>
        <strain evidence="13 14">Pla22</strain>
    </source>
</reference>
<feature type="transmembrane region" description="Helical" evidence="10">
    <location>
        <begin position="133"/>
        <end position="153"/>
    </location>
</feature>
<organism evidence="13 14">
    <name type="scientific">Rubripirellula amarantea</name>
    <dbReference type="NCBI Taxonomy" id="2527999"/>
    <lineage>
        <taxon>Bacteria</taxon>
        <taxon>Pseudomonadati</taxon>
        <taxon>Planctomycetota</taxon>
        <taxon>Planctomycetia</taxon>
        <taxon>Pirellulales</taxon>
        <taxon>Pirellulaceae</taxon>
        <taxon>Rubripirellula</taxon>
    </lineage>
</organism>
<dbReference type="SMART" id="SM00388">
    <property type="entry name" value="HisKA"/>
    <property type="match status" value="1"/>
</dbReference>
<feature type="domain" description="Histidine kinase" evidence="11">
    <location>
        <begin position="214"/>
        <end position="440"/>
    </location>
</feature>
<evidence type="ECO:0000256" key="1">
    <source>
        <dbReference type="ARBA" id="ARBA00000085"/>
    </source>
</evidence>
<feature type="domain" description="HAMP" evidence="12">
    <location>
        <begin position="154"/>
        <end position="206"/>
    </location>
</feature>
<evidence type="ECO:0000256" key="5">
    <source>
        <dbReference type="ARBA" id="ARBA00022553"/>
    </source>
</evidence>
<dbReference type="InterPro" id="IPR036097">
    <property type="entry name" value="HisK_dim/P_sf"/>
</dbReference>
<evidence type="ECO:0000256" key="10">
    <source>
        <dbReference type="SAM" id="Phobius"/>
    </source>
</evidence>
<dbReference type="PRINTS" id="PR00344">
    <property type="entry name" value="BCTRLSENSOR"/>
</dbReference>
<evidence type="ECO:0000256" key="2">
    <source>
        <dbReference type="ARBA" id="ARBA00004651"/>
    </source>
</evidence>
<dbReference type="Proteomes" id="UP000316598">
    <property type="component" value="Unassembled WGS sequence"/>
</dbReference>
<evidence type="ECO:0000256" key="7">
    <source>
        <dbReference type="ARBA" id="ARBA00022741"/>
    </source>
</evidence>
<dbReference type="EMBL" id="SJPI01000001">
    <property type="protein sequence ID" value="TWT54326.1"/>
    <property type="molecule type" value="Genomic_DNA"/>
</dbReference>
<keyword evidence="4" id="KW-1003">Cell membrane</keyword>
<evidence type="ECO:0000256" key="9">
    <source>
        <dbReference type="ARBA" id="ARBA00022840"/>
    </source>
</evidence>
<protein>
    <recommendedName>
        <fullName evidence="3">histidine kinase</fullName>
        <ecNumber evidence="3">2.7.13.3</ecNumber>
    </recommendedName>
</protein>
<comment type="caution">
    <text evidence="13">The sequence shown here is derived from an EMBL/GenBank/DDBJ whole genome shotgun (WGS) entry which is preliminary data.</text>
</comment>
<dbReference type="EC" id="2.7.13.3" evidence="3"/>
<sequence length="449" mass="49640">MTRLFLRFYIGVLIILIAAWFIQAYVYSRSNEKENIKTIEEALGGGARLARDELMSAPPHERAQVLIDIQRRFDFPITIRKKGFVGLPPDGPQRLQAEKAVFWANVVIVDMPDTGQWMVFGPLPKFPGPSQPWVSIGLGTVLLLAALAIAILLRPVVIQLRSVERAASAISEGDFSARIESGRFRRSLPIAGAFNSMADRMQNLLQSQRDLLQSVSHELRTPLARIRFATELLGEAESGDDRKRRLNAIDDATKQLDELVEELLTFIRLDSTTNSKGANEYGMDDRHAIELSDLLDEWVEVNRSLYPDICFENQVEQSVGVMGNRRLLIRALGNVLHNAGRHAKQCVTVTAEITPPCDAANETLSNQVRIFVDDDGAGVAEADRIRVFEPFVRLDNARGQGTGLGLALVKRIVRRFNGDIVVTDSPKGGARLVVNLPAGTIDDGPGTID</sequence>
<keyword evidence="5" id="KW-0597">Phosphoprotein</keyword>
<dbReference type="Gene3D" id="1.10.287.130">
    <property type="match status" value="1"/>
</dbReference>
<dbReference type="Pfam" id="PF02518">
    <property type="entry name" value="HATPase_c"/>
    <property type="match status" value="1"/>
</dbReference>
<dbReference type="CDD" id="cd00082">
    <property type="entry name" value="HisKA"/>
    <property type="match status" value="1"/>
</dbReference>
<evidence type="ECO:0000259" key="11">
    <source>
        <dbReference type="PROSITE" id="PS50109"/>
    </source>
</evidence>
<dbReference type="GO" id="GO:0005524">
    <property type="term" value="F:ATP binding"/>
    <property type="evidence" value="ECO:0007669"/>
    <property type="project" value="UniProtKB-KW"/>
</dbReference>
<dbReference type="InterPro" id="IPR005467">
    <property type="entry name" value="His_kinase_dom"/>
</dbReference>
<proteinExistence type="predicted"/>
<dbReference type="PANTHER" id="PTHR44936">
    <property type="entry name" value="SENSOR PROTEIN CREC"/>
    <property type="match status" value="1"/>
</dbReference>
<feature type="transmembrane region" description="Helical" evidence="10">
    <location>
        <begin position="6"/>
        <end position="27"/>
    </location>
</feature>
<dbReference type="OrthoDB" id="9804645at2"/>
<dbReference type="CDD" id="cd06225">
    <property type="entry name" value="HAMP"/>
    <property type="match status" value="1"/>
</dbReference>
<dbReference type="PROSITE" id="PS50885">
    <property type="entry name" value="HAMP"/>
    <property type="match status" value="1"/>
</dbReference>
<dbReference type="SUPFAM" id="SSF47384">
    <property type="entry name" value="Homodimeric domain of signal transducing histidine kinase"/>
    <property type="match status" value="1"/>
</dbReference>
<dbReference type="SUPFAM" id="SSF55874">
    <property type="entry name" value="ATPase domain of HSP90 chaperone/DNA topoisomerase II/histidine kinase"/>
    <property type="match status" value="1"/>
</dbReference>
<evidence type="ECO:0000259" key="12">
    <source>
        <dbReference type="PROSITE" id="PS50885"/>
    </source>
</evidence>
<keyword evidence="9" id="KW-0067">ATP-binding</keyword>
<keyword evidence="14" id="KW-1185">Reference proteome</keyword>
<keyword evidence="10" id="KW-1133">Transmembrane helix</keyword>
<dbReference type="Gene3D" id="6.10.340.10">
    <property type="match status" value="1"/>
</dbReference>
<dbReference type="InterPro" id="IPR036890">
    <property type="entry name" value="HATPase_C_sf"/>
</dbReference>
<dbReference type="InterPro" id="IPR004358">
    <property type="entry name" value="Sig_transdc_His_kin-like_C"/>
</dbReference>
<dbReference type="SMART" id="SM00387">
    <property type="entry name" value="HATPase_c"/>
    <property type="match status" value="1"/>
</dbReference>
<keyword evidence="10" id="KW-0472">Membrane</keyword>
<evidence type="ECO:0000256" key="4">
    <source>
        <dbReference type="ARBA" id="ARBA00022475"/>
    </source>
</evidence>
<dbReference type="InterPro" id="IPR003661">
    <property type="entry name" value="HisK_dim/P_dom"/>
</dbReference>
<dbReference type="Pfam" id="PF00512">
    <property type="entry name" value="HisKA"/>
    <property type="match status" value="1"/>
</dbReference>
<evidence type="ECO:0000313" key="13">
    <source>
        <dbReference type="EMBL" id="TWT54326.1"/>
    </source>
</evidence>
<keyword evidence="6 13" id="KW-0808">Transferase</keyword>
<dbReference type="RefSeq" id="WP_146514390.1">
    <property type="nucleotide sequence ID" value="NZ_SJPI01000001.1"/>
</dbReference>
<dbReference type="GO" id="GO:0000155">
    <property type="term" value="F:phosphorelay sensor kinase activity"/>
    <property type="evidence" value="ECO:0007669"/>
    <property type="project" value="InterPro"/>
</dbReference>
<evidence type="ECO:0000256" key="6">
    <source>
        <dbReference type="ARBA" id="ARBA00022679"/>
    </source>
</evidence>
<evidence type="ECO:0000313" key="14">
    <source>
        <dbReference type="Proteomes" id="UP000316598"/>
    </source>
</evidence>
<dbReference type="InterPro" id="IPR003594">
    <property type="entry name" value="HATPase_dom"/>
</dbReference>
<accession>A0A5C5WUK2</accession>
<gene>
    <name evidence="13" type="primary">rstB</name>
    <name evidence="13" type="ORF">Pla22_19720</name>
</gene>
<dbReference type="InterPro" id="IPR003660">
    <property type="entry name" value="HAMP_dom"/>
</dbReference>
<dbReference type="PANTHER" id="PTHR44936:SF10">
    <property type="entry name" value="SENSOR PROTEIN RSTB"/>
    <property type="match status" value="1"/>
</dbReference>
<keyword evidence="7" id="KW-0547">Nucleotide-binding</keyword>
<name>A0A5C5WUK2_9BACT</name>
<dbReference type="Gene3D" id="3.30.565.10">
    <property type="entry name" value="Histidine kinase-like ATPase, C-terminal domain"/>
    <property type="match status" value="1"/>
</dbReference>
<evidence type="ECO:0000256" key="3">
    <source>
        <dbReference type="ARBA" id="ARBA00012438"/>
    </source>
</evidence>
<comment type="subcellular location">
    <subcellularLocation>
        <location evidence="2">Cell membrane</location>
        <topology evidence="2">Multi-pass membrane protein</topology>
    </subcellularLocation>
</comment>
<keyword evidence="10" id="KW-0812">Transmembrane</keyword>
<dbReference type="PROSITE" id="PS50109">
    <property type="entry name" value="HIS_KIN"/>
    <property type="match status" value="1"/>
</dbReference>
<dbReference type="AlphaFoldDB" id="A0A5C5WUK2"/>
<dbReference type="GO" id="GO:0005886">
    <property type="term" value="C:plasma membrane"/>
    <property type="evidence" value="ECO:0007669"/>
    <property type="project" value="UniProtKB-SubCell"/>
</dbReference>
<comment type="catalytic activity">
    <reaction evidence="1">
        <text>ATP + protein L-histidine = ADP + protein N-phospho-L-histidine.</text>
        <dbReference type="EC" id="2.7.13.3"/>
    </reaction>
</comment>
<dbReference type="InterPro" id="IPR050980">
    <property type="entry name" value="2C_sensor_his_kinase"/>
</dbReference>
<evidence type="ECO:0000256" key="8">
    <source>
        <dbReference type="ARBA" id="ARBA00022777"/>
    </source>
</evidence>
<keyword evidence="8" id="KW-0418">Kinase</keyword>